<dbReference type="OrthoDB" id="2574141at2759"/>
<dbReference type="AlphaFoldDB" id="A0A9P5HDT0"/>
<dbReference type="SMART" id="SM00066">
    <property type="entry name" value="GAL4"/>
    <property type="match status" value="1"/>
</dbReference>
<dbReference type="InterPro" id="IPR036864">
    <property type="entry name" value="Zn2-C6_fun-type_DNA-bd_sf"/>
</dbReference>
<reference evidence="4" key="1">
    <citation type="submission" date="2020-03" db="EMBL/GenBank/DDBJ databases">
        <title>Draft Genome Sequence of Cylindrodendrum hubeiense.</title>
        <authorList>
            <person name="Buettner E."/>
            <person name="Kellner H."/>
        </authorList>
    </citation>
    <scope>NUCLEOTIDE SEQUENCE</scope>
    <source>
        <strain evidence="4">IHI 201604</strain>
    </source>
</reference>
<proteinExistence type="predicted"/>
<dbReference type="SUPFAM" id="SSF57701">
    <property type="entry name" value="Zn2/Cys6 DNA-binding domain"/>
    <property type="match status" value="1"/>
</dbReference>
<evidence type="ECO:0000313" key="4">
    <source>
        <dbReference type="EMBL" id="KAF7554723.1"/>
    </source>
</evidence>
<dbReference type="EMBL" id="JAANBB010000029">
    <property type="protein sequence ID" value="KAF7554723.1"/>
    <property type="molecule type" value="Genomic_DNA"/>
</dbReference>
<dbReference type="GO" id="GO:0000981">
    <property type="term" value="F:DNA-binding transcription factor activity, RNA polymerase II-specific"/>
    <property type="evidence" value="ECO:0007669"/>
    <property type="project" value="InterPro"/>
</dbReference>
<name>A0A9P5HDT0_9HYPO</name>
<evidence type="ECO:0000256" key="2">
    <source>
        <dbReference type="SAM" id="MobiDB-lite"/>
    </source>
</evidence>
<evidence type="ECO:0000259" key="3">
    <source>
        <dbReference type="PROSITE" id="PS50048"/>
    </source>
</evidence>
<dbReference type="PROSITE" id="PS50048">
    <property type="entry name" value="ZN2_CY6_FUNGAL_2"/>
    <property type="match status" value="1"/>
</dbReference>
<feature type="compositionally biased region" description="Basic and acidic residues" evidence="2">
    <location>
        <begin position="28"/>
        <end position="42"/>
    </location>
</feature>
<organism evidence="4 5">
    <name type="scientific">Cylindrodendrum hubeiense</name>
    <dbReference type="NCBI Taxonomy" id="595255"/>
    <lineage>
        <taxon>Eukaryota</taxon>
        <taxon>Fungi</taxon>
        <taxon>Dikarya</taxon>
        <taxon>Ascomycota</taxon>
        <taxon>Pezizomycotina</taxon>
        <taxon>Sordariomycetes</taxon>
        <taxon>Hypocreomycetidae</taxon>
        <taxon>Hypocreales</taxon>
        <taxon>Nectriaceae</taxon>
        <taxon>Cylindrodendrum</taxon>
    </lineage>
</organism>
<dbReference type="Gene3D" id="4.10.240.10">
    <property type="entry name" value="Zn(2)-C6 fungal-type DNA-binding domain"/>
    <property type="match status" value="1"/>
</dbReference>
<gene>
    <name evidence="4" type="ORF">G7Z17_g2688</name>
</gene>
<keyword evidence="1" id="KW-0539">Nucleus</keyword>
<accession>A0A9P5HDT0</accession>
<evidence type="ECO:0000313" key="5">
    <source>
        <dbReference type="Proteomes" id="UP000722485"/>
    </source>
</evidence>
<keyword evidence="5" id="KW-1185">Reference proteome</keyword>
<sequence>MSTASSAPEKHLRLACNRCHAQKLRCPRSTESDRSGPDEPCSRCRKAGAPCIVSKRGKVGRPSKRKATSPPLTDGDEASSRDGHQELEKPSSAGASTVHVFDLGPDVTMQHSQLTPPDTGNRPQMCDAETILLNAERTVTVPNDANGVDPAATAWPSEHSWPCETFHTDPNCYPGSESMLFEPFLQDMKLDLDLPTFHFTPEASETFDLTGSTVGSNNKDVDRTLAQMFNNGAKKPLTPPYGSTADLSRTASLLKLSDLSTRIIRLSEQQRSKHTAASCQANLQQIFHNFRYGNVYG</sequence>
<comment type="caution">
    <text evidence="4">The sequence shown here is derived from an EMBL/GenBank/DDBJ whole genome shotgun (WGS) entry which is preliminary data.</text>
</comment>
<feature type="region of interest" description="Disordered" evidence="2">
    <location>
        <begin position="23"/>
        <end position="96"/>
    </location>
</feature>
<dbReference type="InterPro" id="IPR001138">
    <property type="entry name" value="Zn2Cys6_DnaBD"/>
</dbReference>
<feature type="compositionally biased region" description="Basic and acidic residues" evidence="2">
    <location>
        <begin position="78"/>
        <end position="89"/>
    </location>
</feature>
<protein>
    <recommendedName>
        <fullName evidence="3">Zn(2)-C6 fungal-type domain-containing protein</fullName>
    </recommendedName>
</protein>
<evidence type="ECO:0000256" key="1">
    <source>
        <dbReference type="ARBA" id="ARBA00023242"/>
    </source>
</evidence>
<feature type="compositionally biased region" description="Basic residues" evidence="2">
    <location>
        <begin position="55"/>
        <end position="67"/>
    </location>
</feature>
<feature type="domain" description="Zn(2)-C6 fungal-type" evidence="3">
    <location>
        <begin position="15"/>
        <end position="53"/>
    </location>
</feature>
<dbReference type="Pfam" id="PF00172">
    <property type="entry name" value="Zn_clus"/>
    <property type="match status" value="1"/>
</dbReference>
<dbReference type="Proteomes" id="UP000722485">
    <property type="component" value="Unassembled WGS sequence"/>
</dbReference>
<dbReference type="GO" id="GO:0008270">
    <property type="term" value="F:zinc ion binding"/>
    <property type="evidence" value="ECO:0007669"/>
    <property type="project" value="InterPro"/>
</dbReference>
<dbReference type="CDD" id="cd00067">
    <property type="entry name" value="GAL4"/>
    <property type="match status" value="1"/>
</dbReference>